<dbReference type="InterPro" id="IPR000531">
    <property type="entry name" value="Beta-barrel_TonB"/>
</dbReference>
<keyword evidence="4 8" id="KW-0812">Transmembrane</keyword>
<keyword evidence="14" id="KW-1185">Reference proteome</keyword>
<dbReference type="Gene3D" id="2.40.170.20">
    <property type="entry name" value="TonB-dependent receptor, beta-barrel domain"/>
    <property type="match status" value="1"/>
</dbReference>
<feature type="chain" id="PRO_5047147542" evidence="10">
    <location>
        <begin position="21"/>
        <end position="926"/>
    </location>
</feature>
<dbReference type="RefSeq" id="WP_377097091.1">
    <property type="nucleotide sequence ID" value="NZ_JBHTHU010000001.1"/>
</dbReference>
<proteinExistence type="inferred from homology"/>
<keyword evidence="13" id="KW-0675">Receptor</keyword>
<evidence type="ECO:0000256" key="4">
    <source>
        <dbReference type="ARBA" id="ARBA00022692"/>
    </source>
</evidence>
<accession>A0ABW2YSW8</accession>
<comment type="caution">
    <text evidence="13">The sequence shown here is derived from an EMBL/GenBank/DDBJ whole genome shotgun (WGS) entry which is preliminary data.</text>
</comment>
<sequence length="926" mass="104028">MKLFYLLIVSFLFFIAPSFAQDRLITVNFQQAGIKQVVADIERQSDYYFYYDAAQFDSLRVTLTAERKPLTAILDEAFKNTAYKYTINYRQVFLTKARVIDATVVDQYFAGTVSNAPVAAAVAGAGANDPGRANDDTKEKAVDAVSENKVYAIGIPTNRITPGKATLTGYLRDIKSGEPVVGASIYIPATQQGVATDPFGFYTVTLPKGANTMQIKGMGMRDTKRQLMVYGDGKLNIEMQEQVTTLKEVKISAEKVANVRSTEMGVTRLDIKAIKQVPTVFGETDVLRVVLTLPGVQSVGEASTGFNVRGGAADQNLILFNDATIYNPAHFFGFFSAFDPDLVKDVELYKSTIPEKYGGRLSSVLEVNNREGNRKKYTGAASLGLLTSRLYVEGPIDTNKTSFIFGGRTTYADWLLKSLKQPSYKNSSASFYDLNLGINHTINEKNQLYLSAYISSDGFKLNGDTSYNYGNRNLSLKWRHTFNNKLFAVFSGGYDYYMYGIKSDVSPINGYKFDFNIRQLNFRTDFNYYLNPKNTLNIGVNSILYKLNPGANLPWGEKSIVKPDIVPAEQALESALYIGDKMDLTSNLSVNLGMRFSMFNYLGPQTVNTYAPGLPTTQYNVTGANTYGSGSVIKTYANPEIRTSVRYIISDDFSVKASYNTLRQYIHLLSNTTAISPTDVWKLSDPNIKPQKGSQVSLGLYRNFKSNTIETSVEAYYKTLDNYLDYRSGAKLVLNHNIENDVLPVKGKSYGIEFFLKKTTGKLNGWISYTYSRILLQQNDKNLGELINNGNWYAANYDKPHAVNLIGNYRFSHRYSISFNGVYSTGRPITLPITRFYYAGSERIFYSDRNQYRIPDYFRFDLSATFEPNHRINQRFHSSWTVGIYNLTGRHNPYSTYYVSEGGKVNGYQLSIFASAIPFVSYNIRF</sequence>
<dbReference type="InterPro" id="IPR039426">
    <property type="entry name" value="TonB-dep_rcpt-like"/>
</dbReference>
<dbReference type="SUPFAM" id="SSF56935">
    <property type="entry name" value="Porins"/>
    <property type="match status" value="1"/>
</dbReference>
<dbReference type="InterPro" id="IPR012910">
    <property type="entry name" value="Plug_dom"/>
</dbReference>
<feature type="domain" description="TonB-dependent receptor-like beta-barrel" evidence="11">
    <location>
        <begin position="449"/>
        <end position="887"/>
    </location>
</feature>
<dbReference type="InterPro" id="IPR036942">
    <property type="entry name" value="Beta-barrel_TonB_sf"/>
</dbReference>
<comment type="subcellular location">
    <subcellularLocation>
        <location evidence="1 8">Cell outer membrane</location>
        <topology evidence="1 8">Multi-pass membrane protein</topology>
    </subcellularLocation>
</comment>
<evidence type="ECO:0000256" key="6">
    <source>
        <dbReference type="ARBA" id="ARBA00023136"/>
    </source>
</evidence>
<dbReference type="Gene3D" id="2.60.40.1120">
    <property type="entry name" value="Carboxypeptidase-like, regulatory domain"/>
    <property type="match status" value="1"/>
</dbReference>
<comment type="similarity">
    <text evidence="8 9">Belongs to the TonB-dependent receptor family.</text>
</comment>
<dbReference type="EMBL" id="JBHTHU010000001">
    <property type="protein sequence ID" value="MFD0749055.1"/>
    <property type="molecule type" value="Genomic_DNA"/>
</dbReference>
<reference evidence="14" key="1">
    <citation type="journal article" date="2019" name="Int. J. Syst. Evol. Microbiol.">
        <title>The Global Catalogue of Microorganisms (GCM) 10K type strain sequencing project: providing services to taxonomists for standard genome sequencing and annotation.</title>
        <authorList>
            <consortium name="The Broad Institute Genomics Platform"/>
            <consortium name="The Broad Institute Genome Sequencing Center for Infectious Disease"/>
            <person name="Wu L."/>
            <person name="Ma J."/>
        </authorList>
    </citation>
    <scope>NUCLEOTIDE SEQUENCE [LARGE SCALE GENOMIC DNA]</scope>
    <source>
        <strain evidence="14">CCUG 63418</strain>
    </source>
</reference>
<evidence type="ECO:0000256" key="8">
    <source>
        <dbReference type="PROSITE-ProRule" id="PRU01360"/>
    </source>
</evidence>
<evidence type="ECO:0000256" key="1">
    <source>
        <dbReference type="ARBA" id="ARBA00004571"/>
    </source>
</evidence>
<organism evidence="13 14">
    <name type="scientific">Mucilaginibacter calamicampi</name>
    <dbReference type="NCBI Taxonomy" id="1302352"/>
    <lineage>
        <taxon>Bacteria</taxon>
        <taxon>Pseudomonadati</taxon>
        <taxon>Bacteroidota</taxon>
        <taxon>Sphingobacteriia</taxon>
        <taxon>Sphingobacteriales</taxon>
        <taxon>Sphingobacteriaceae</taxon>
        <taxon>Mucilaginibacter</taxon>
    </lineage>
</organism>
<keyword evidence="7 8" id="KW-0998">Cell outer membrane</keyword>
<dbReference type="Pfam" id="PF00593">
    <property type="entry name" value="TonB_dep_Rec_b-barrel"/>
    <property type="match status" value="1"/>
</dbReference>
<feature type="signal peptide" evidence="10">
    <location>
        <begin position="1"/>
        <end position="20"/>
    </location>
</feature>
<gene>
    <name evidence="13" type="ORF">ACFQZS_02805</name>
</gene>
<dbReference type="Gene3D" id="2.170.130.10">
    <property type="entry name" value="TonB-dependent receptor, plug domain"/>
    <property type="match status" value="1"/>
</dbReference>
<evidence type="ECO:0000256" key="9">
    <source>
        <dbReference type="RuleBase" id="RU003357"/>
    </source>
</evidence>
<evidence type="ECO:0000256" key="2">
    <source>
        <dbReference type="ARBA" id="ARBA00022448"/>
    </source>
</evidence>
<feature type="domain" description="TonB-dependent receptor plug" evidence="12">
    <location>
        <begin position="282"/>
        <end position="359"/>
    </location>
</feature>
<name>A0ABW2YSW8_9SPHI</name>
<keyword evidence="3 8" id="KW-1134">Transmembrane beta strand</keyword>
<dbReference type="InterPro" id="IPR008969">
    <property type="entry name" value="CarboxyPept-like_regulatory"/>
</dbReference>
<protein>
    <submittedName>
        <fullName evidence="13">TonB-dependent receptor domain-containing protein</fullName>
    </submittedName>
</protein>
<evidence type="ECO:0000256" key="7">
    <source>
        <dbReference type="ARBA" id="ARBA00023237"/>
    </source>
</evidence>
<evidence type="ECO:0000313" key="13">
    <source>
        <dbReference type="EMBL" id="MFD0749055.1"/>
    </source>
</evidence>
<dbReference type="SUPFAM" id="SSF49464">
    <property type="entry name" value="Carboxypeptidase regulatory domain-like"/>
    <property type="match status" value="1"/>
</dbReference>
<evidence type="ECO:0000256" key="3">
    <source>
        <dbReference type="ARBA" id="ARBA00022452"/>
    </source>
</evidence>
<evidence type="ECO:0000256" key="10">
    <source>
        <dbReference type="SAM" id="SignalP"/>
    </source>
</evidence>
<keyword evidence="6 8" id="KW-0472">Membrane</keyword>
<evidence type="ECO:0000259" key="11">
    <source>
        <dbReference type="Pfam" id="PF00593"/>
    </source>
</evidence>
<evidence type="ECO:0000256" key="5">
    <source>
        <dbReference type="ARBA" id="ARBA00023077"/>
    </source>
</evidence>
<dbReference type="Pfam" id="PF07715">
    <property type="entry name" value="Plug"/>
    <property type="match status" value="1"/>
</dbReference>
<keyword evidence="5 9" id="KW-0798">TonB box</keyword>
<evidence type="ECO:0000313" key="14">
    <source>
        <dbReference type="Proteomes" id="UP001596958"/>
    </source>
</evidence>
<dbReference type="Pfam" id="PF13715">
    <property type="entry name" value="CarbopepD_reg_2"/>
    <property type="match status" value="1"/>
</dbReference>
<dbReference type="PROSITE" id="PS52016">
    <property type="entry name" value="TONB_DEPENDENT_REC_3"/>
    <property type="match status" value="1"/>
</dbReference>
<keyword evidence="10" id="KW-0732">Signal</keyword>
<dbReference type="Proteomes" id="UP001596958">
    <property type="component" value="Unassembled WGS sequence"/>
</dbReference>
<keyword evidence="2 8" id="KW-0813">Transport</keyword>
<evidence type="ECO:0000259" key="12">
    <source>
        <dbReference type="Pfam" id="PF07715"/>
    </source>
</evidence>
<dbReference type="InterPro" id="IPR037066">
    <property type="entry name" value="Plug_dom_sf"/>
</dbReference>